<gene>
    <name evidence="3" type="ORF">TTEB3V08_LOCUS4669</name>
</gene>
<dbReference type="InterPro" id="IPR036236">
    <property type="entry name" value="Znf_C2H2_sf"/>
</dbReference>
<reference evidence="3" key="1">
    <citation type="submission" date="2020-11" db="EMBL/GenBank/DDBJ databases">
        <authorList>
            <person name="Tran Van P."/>
        </authorList>
    </citation>
    <scope>NUCLEOTIDE SEQUENCE</scope>
</reference>
<dbReference type="Gene3D" id="3.30.160.60">
    <property type="entry name" value="Classic Zinc Finger"/>
    <property type="match status" value="1"/>
</dbReference>
<sequence length="289" mass="33487">MLRVNMLHPSKKIIWKQLTKIPKMLQGEMMLTKEETIVVALLKSKLVSVILRPLALSSASLKPILWDGGQEGERQGVASQQTKVSFRANKNRWITESVAGASYQTARLIDCYPVKKLEATNKKRDNVDLQCLSRRLFQTLASGRPSTYYPPVPLVYYYPAVPLVYYYPPVPLVYYYPPVPLWLDMLPTKLRELCCFNNILSADWTHTWYCECQVWVAGRGGVRLIQQDDGTLVHTYECELCTKVYKHPDSLRLHYKIHTGETECPICRQQLSRKYELKVHLRKRHNITT</sequence>
<dbReference type="GO" id="GO:0008270">
    <property type="term" value="F:zinc ion binding"/>
    <property type="evidence" value="ECO:0007669"/>
    <property type="project" value="UniProtKB-KW"/>
</dbReference>
<dbReference type="SUPFAM" id="SSF57667">
    <property type="entry name" value="beta-beta-alpha zinc fingers"/>
    <property type="match status" value="1"/>
</dbReference>
<name>A0A7R9NU56_9NEOP</name>
<protein>
    <recommendedName>
        <fullName evidence="2">C2H2-type domain-containing protein</fullName>
    </recommendedName>
</protein>
<evidence type="ECO:0000313" key="3">
    <source>
        <dbReference type="EMBL" id="CAD7456645.1"/>
    </source>
</evidence>
<evidence type="ECO:0000256" key="1">
    <source>
        <dbReference type="PROSITE-ProRule" id="PRU00042"/>
    </source>
</evidence>
<keyword evidence="1" id="KW-0863">Zinc-finger</keyword>
<dbReference type="SMART" id="SM00355">
    <property type="entry name" value="ZnF_C2H2"/>
    <property type="match status" value="2"/>
</dbReference>
<dbReference type="Pfam" id="PF00096">
    <property type="entry name" value="zf-C2H2"/>
    <property type="match status" value="2"/>
</dbReference>
<keyword evidence="1" id="KW-0862">Zinc</keyword>
<feature type="domain" description="C2H2-type" evidence="2">
    <location>
        <begin position="236"/>
        <end position="263"/>
    </location>
</feature>
<dbReference type="PROSITE" id="PS00028">
    <property type="entry name" value="ZINC_FINGER_C2H2_1"/>
    <property type="match status" value="2"/>
</dbReference>
<dbReference type="PROSITE" id="PS50157">
    <property type="entry name" value="ZINC_FINGER_C2H2_2"/>
    <property type="match status" value="1"/>
</dbReference>
<dbReference type="EMBL" id="OE001356">
    <property type="protein sequence ID" value="CAD7456645.1"/>
    <property type="molecule type" value="Genomic_DNA"/>
</dbReference>
<accession>A0A7R9NU56</accession>
<proteinExistence type="predicted"/>
<dbReference type="AlphaFoldDB" id="A0A7R9NU56"/>
<evidence type="ECO:0000259" key="2">
    <source>
        <dbReference type="PROSITE" id="PS50157"/>
    </source>
</evidence>
<keyword evidence="1" id="KW-0479">Metal-binding</keyword>
<organism evidence="3">
    <name type="scientific">Timema tahoe</name>
    <dbReference type="NCBI Taxonomy" id="61484"/>
    <lineage>
        <taxon>Eukaryota</taxon>
        <taxon>Metazoa</taxon>
        <taxon>Ecdysozoa</taxon>
        <taxon>Arthropoda</taxon>
        <taxon>Hexapoda</taxon>
        <taxon>Insecta</taxon>
        <taxon>Pterygota</taxon>
        <taxon>Neoptera</taxon>
        <taxon>Polyneoptera</taxon>
        <taxon>Phasmatodea</taxon>
        <taxon>Timematodea</taxon>
        <taxon>Timematoidea</taxon>
        <taxon>Timematidae</taxon>
        <taxon>Timema</taxon>
    </lineage>
</organism>
<dbReference type="InterPro" id="IPR013087">
    <property type="entry name" value="Znf_C2H2_type"/>
</dbReference>